<gene>
    <name evidence="2" type="ORF">V6N11_018181</name>
</gene>
<name>A0ABR2T7G2_9ROSI</name>
<dbReference type="EMBL" id="JBBPBN010000008">
    <property type="protein sequence ID" value="KAK9033144.1"/>
    <property type="molecule type" value="Genomic_DNA"/>
</dbReference>
<sequence length="110" mass="11946">MNDGWKAWLSSKDDNKHGGSGRVLHEATKSKFRAQTEMWEGDGFHEPLSCSPRRCAGQNREWEMGPDSLDDGGHDQGGSARHDGGRDQTGDERGGGEILNSLSHSPSPSI</sequence>
<accession>A0ABR2T7G2</accession>
<proteinExistence type="predicted"/>
<evidence type="ECO:0000256" key="1">
    <source>
        <dbReference type="SAM" id="MobiDB-lite"/>
    </source>
</evidence>
<feature type="compositionally biased region" description="Basic and acidic residues" evidence="1">
    <location>
        <begin position="11"/>
        <end position="29"/>
    </location>
</feature>
<feature type="compositionally biased region" description="Polar residues" evidence="1">
    <location>
        <begin position="100"/>
        <end position="110"/>
    </location>
</feature>
<feature type="compositionally biased region" description="Basic and acidic residues" evidence="1">
    <location>
        <begin position="80"/>
        <end position="95"/>
    </location>
</feature>
<evidence type="ECO:0000313" key="3">
    <source>
        <dbReference type="Proteomes" id="UP001396334"/>
    </source>
</evidence>
<reference evidence="2 3" key="1">
    <citation type="journal article" date="2024" name="G3 (Bethesda)">
        <title>Genome assembly of Hibiscus sabdariffa L. provides insights into metabolisms of medicinal natural products.</title>
        <authorList>
            <person name="Kim T."/>
        </authorList>
    </citation>
    <scope>NUCLEOTIDE SEQUENCE [LARGE SCALE GENOMIC DNA]</scope>
    <source>
        <strain evidence="2">TK-2024</strain>
        <tissue evidence="2">Old leaves</tissue>
    </source>
</reference>
<protein>
    <submittedName>
        <fullName evidence="2">Uncharacterized protein</fullName>
    </submittedName>
</protein>
<organism evidence="2 3">
    <name type="scientific">Hibiscus sabdariffa</name>
    <name type="common">roselle</name>
    <dbReference type="NCBI Taxonomy" id="183260"/>
    <lineage>
        <taxon>Eukaryota</taxon>
        <taxon>Viridiplantae</taxon>
        <taxon>Streptophyta</taxon>
        <taxon>Embryophyta</taxon>
        <taxon>Tracheophyta</taxon>
        <taxon>Spermatophyta</taxon>
        <taxon>Magnoliopsida</taxon>
        <taxon>eudicotyledons</taxon>
        <taxon>Gunneridae</taxon>
        <taxon>Pentapetalae</taxon>
        <taxon>rosids</taxon>
        <taxon>malvids</taxon>
        <taxon>Malvales</taxon>
        <taxon>Malvaceae</taxon>
        <taxon>Malvoideae</taxon>
        <taxon>Hibiscus</taxon>
    </lineage>
</organism>
<keyword evidence="3" id="KW-1185">Reference proteome</keyword>
<comment type="caution">
    <text evidence="2">The sequence shown here is derived from an EMBL/GenBank/DDBJ whole genome shotgun (WGS) entry which is preliminary data.</text>
</comment>
<feature type="region of interest" description="Disordered" evidence="1">
    <location>
        <begin position="1"/>
        <end position="110"/>
    </location>
</feature>
<dbReference type="Proteomes" id="UP001396334">
    <property type="component" value="Unassembled WGS sequence"/>
</dbReference>
<evidence type="ECO:0000313" key="2">
    <source>
        <dbReference type="EMBL" id="KAK9033144.1"/>
    </source>
</evidence>